<dbReference type="SMART" id="SM00979">
    <property type="entry name" value="TIFY"/>
    <property type="match status" value="1"/>
</dbReference>
<dbReference type="PROSITE" id="PS51320">
    <property type="entry name" value="TIFY"/>
    <property type="match status" value="1"/>
</dbReference>
<feature type="region of interest" description="Disordered" evidence="1">
    <location>
        <begin position="1"/>
        <end position="30"/>
    </location>
</feature>
<reference evidence="3 4" key="1">
    <citation type="journal article" date="2021" name="Nat. Plants">
        <title>The Taxus genome provides insights into paclitaxel biosynthesis.</title>
        <authorList>
            <person name="Xiong X."/>
            <person name="Gou J."/>
            <person name="Liao Q."/>
            <person name="Li Y."/>
            <person name="Zhou Q."/>
            <person name="Bi G."/>
            <person name="Li C."/>
            <person name="Du R."/>
            <person name="Wang X."/>
            <person name="Sun T."/>
            <person name="Guo L."/>
            <person name="Liang H."/>
            <person name="Lu P."/>
            <person name="Wu Y."/>
            <person name="Zhang Z."/>
            <person name="Ro D.K."/>
            <person name="Shang Y."/>
            <person name="Huang S."/>
            <person name="Yan J."/>
        </authorList>
    </citation>
    <scope>NUCLEOTIDE SEQUENCE [LARGE SCALE GENOMIC DNA]</scope>
    <source>
        <strain evidence="3">Ta-2019</strain>
    </source>
</reference>
<accession>A0AA38LQH3</accession>
<feature type="non-terminal residue" evidence="3">
    <location>
        <position position="213"/>
    </location>
</feature>
<dbReference type="AlphaFoldDB" id="A0AA38LQH3"/>
<feature type="domain" description="Tify" evidence="2">
    <location>
        <begin position="153"/>
        <end position="187"/>
    </location>
</feature>
<evidence type="ECO:0000256" key="1">
    <source>
        <dbReference type="SAM" id="MobiDB-lite"/>
    </source>
</evidence>
<comment type="caution">
    <text evidence="3">The sequence shown here is derived from an EMBL/GenBank/DDBJ whole genome shotgun (WGS) entry which is preliminary data.</text>
</comment>
<evidence type="ECO:0000313" key="3">
    <source>
        <dbReference type="EMBL" id="KAH9330995.1"/>
    </source>
</evidence>
<keyword evidence="4" id="KW-1185">Reference proteome</keyword>
<sequence>MNIADADAGTKEQQEAVDSFEGEASKNTAPQVADVSHLHVNFKKILALKGKACAKMENHMESDKYGGKNGASASAPTEELRYRRENEVSNLDISLLPAVERLEIFRSVPKQTVEKNTLAEKSPFGSFGPLKWEGVSPAANANVFRSPFPQSKTQSDLNQLTIFYRGTVSVYSVTPDLAKAIMLSANQKNIALCPTPSTICHTGYIQPALSPKA</sequence>
<name>A0AA38LQH3_TAXCH</name>
<evidence type="ECO:0000259" key="2">
    <source>
        <dbReference type="PROSITE" id="PS51320"/>
    </source>
</evidence>
<dbReference type="InterPro" id="IPR010399">
    <property type="entry name" value="Tify_dom"/>
</dbReference>
<gene>
    <name evidence="3" type="ORF">KI387_003103</name>
</gene>
<dbReference type="Proteomes" id="UP000824469">
    <property type="component" value="Unassembled WGS sequence"/>
</dbReference>
<dbReference type="Pfam" id="PF06200">
    <property type="entry name" value="tify"/>
    <property type="match status" value="1"/>
</dbReference>
<proteinExistence type="predicted"/>
<protein>
    <recommendedName>
        <fullName evidence="2">Tify domain-containing protein</fullName>
    </recommendedName>
</protein>
<organism evidence="3 4">
    <name type="scientific">Taxus chinensis</name>
    <name type="common">Chinese yew</name>
    <name type="synonym">Taxus wallichiana var. chinensis</name>
    <dbReference type="NCBI Taxonomy" id="29808"/>
    <lineage>
        <taxon>Eukaryota</taxon>
        <taxon>Viridiplantae</taxon>
        <taxon>Streptophyta</taxon>
        <taxon>Embryophyta</taxon>
        <taxon>Tracheophyta</taxon>
        <taxon>Spermatophyta</taxon>
        <taxon>Pinopsida</taxon>
        <taxon>Pinidae</taxon>
        <taxon>Conifers II</taxon>
        <taxon>Cupressales</taxon>
        <taxon>Taxaceae</taxon>
        <taxon>Taxus</taxon>
    </lineage>
</organism>
<evidence type="ECO:0000313" key="4">
    <source>
        <dbReference type="Proteomes" id="UP000824469"/>
    </source>
</evidence>
<dbReference type="EMBL" id="JAHRHJ020000001">
    <property type="protein sequence ID" value="KAH9330995.1"/>
    <property type="molecule type" value="Genomic_DNA"/>
</dbReference>